<accession>A0AAP9QGB5</accession>
<dbReference type="Proteomes" id="UP000512222">
    <property type="component" value="Chromosome"/>
</dbReference>
<reference evidence="2" key="1">
    <citation type="submission" date="2020-06" db="EMBL/GenBank/DDBJ databases">
        <title>REHAB project genomes.</title>
        <authorList>
            <person name="Shaw L.P."/>
        </authorList>
    </citation>
    <scope>NUCLEOTIDE SEQUENCE [LARGE SCALE GENOMIC DNA]</scope>
    <source>
        <strain evidence="2">RHBSTW-00370</strain>
    </source>
</reference>
<dbReference type="Pfam" id="PF14359">
    <property type="entry name" value="DUF4406"/>
    <property type="match status" value="1"/>
</dbReference>
<proteinExistence type="predicted"/>
<dbReference type="SUPFAM" id="SSF52309">
    <property type="entry name" value="N-(deoxy)ribosyltransferase-like"/>
    <property type="match status" value="1"/>
</dbReference>
<organism evidence="1 2">
    <name type="scientific">Citrobacter freundii</name>
    <dbReference type="NCBI Taxonomy" id="546"/>
    <lineage>
        <taxon>Bacteria</taxon>
        <taxon>Pseudomonadati</taxon>
        <taxon>Pseudomonadota</taxon>
        <taxon>Gammaproteobacteria</taxon>
        <taxon>Enterobacterales</taxon>
        <taxon>Enterobacteriaceae</taxon>
        <taxon>Citrobacter</taxon>
        <taxon>Citrobacter freundii complex</taxon>
    </lineage>
</organism>
<protein>
    <submittedName>
        <fullName evidence="1">DUF4406 domain-containing protein</fullName>
    </submittedName>
</protein>
<dbReference type="Gene3D" id="3.40.50.10400">
    <property type="entry name" value="Hypothetical protein PA1492"/>
    <property type="match status" value="1"/>
</dbReference>
<dbReference type="EMBL" id="CP056573">
    <property type="protein sequence ID" value="QLV33022.1"/>
    <property type="molecule type" value="Genomic_DNA"/>
</dbReference>
<dbReference type="InterPro" id="IPR025518">
    <property type="entry name" value="DUF4406"/>
</dbReference>
<evidence type="ECO:0000313" key="1">
    <source>
        <dbReference type="EMBL" id="QLV33022.1"/>
    </source>
</evidence>
<name>A0AAP9QGB5_CITFR</name>
<gene>
    <name evidence="1" type="ORF">HV178_06335</name>
</gene>
<sequence>MKVYIAGPMSGLPAFNRPAFFQAAKEIIAAGDIAINPAVLPDGLSEADYMSISLSMLQCADAIYLLSEWRTSAGARAEYALAEKLGIEVLFQELSPEQCLKCK</sequence>
<dbReference type="AlphaFoldDB" id="A0AAP9QGB5"/>
<evidence type="ECO:0000313" key="2">
    <source>
        <dbReference type="Proteomes" id="UP000512222"/>
    </source>
</evidence>